<dbReference type="PANTHER" id="PTHR46796">
    <property type="entry name" value="HTH-TYPE TRANSCRIPTIONAL ACTIVATOR RHAS-RELATED"/>
    <property type="match status" value="1"/>
</dbReference>
<organism evidence="5 6">
    <name type="scientific">Hydrogenophaga laconesensis</name>
    <dbReference type="NCBI Taxonomy" id="1805971"/>
    <lineage>
        <taxon>Bacteria</taxon>
        <taxon>Pseudomonadati</taxon>
        <taxon>Pseudomonadota</taxon>
        <taxon>Betaproteobacteria</taxon>
        <taxon>Burkholderiales</taxon>
        <taxon>Comamonadaceae</taxon>
        <taxon>Hydrogenophaga</taxon>
    </lineage>
</organism>
<dbReference type="SMART" id="SM00342">
    <property type="entry name" value="HTH_ARAC"/>
    <property type="match status" value="1"/>
</dbReference>
<dbReference type="RefSeq" id="WP_204734283.1">
    <property type="nucleotide sequence ID" value="NZ_JAVDWE010000008.1"/>
</dbReference>
<keyword evidence="2" id="KW-0238">DNA-binding</keyword>
<dbReference type="PROSITE" id="PS00041">
    <property type="entry name" value="HTH_ARAC_FAMILY_1"/>
    <property type="match status" value="1"/>
</dbReference>
<dbReference type="Pfam" id="PF12833">
    <property type="entry name" value="HTH_18"/>
    <property type="match status" value="1"/>
</dbReference>
<keyword evidence="6" id="KW-1185">Reference proteome</keyword>
<name>A0ABU1VDF6_9BURK</name>
<gene>
    <name evidence="5" type="ORF">J2X09_003096</name>
</gene>
<feature type="domain" description="HTH araC/xylS-type" evidence="4">
    <location>
        <begin position="171"/>
        <end position="269"/>
    </location>
</feature>
<dbReference type="Gene3D" id="1.10.10.60">
    <property type="entry name" value="Homeodomain-like"/>
    <property type="match status" value="1"/>
</dbReference>
<proteinExistence type="predicted"/>
<dbReference type="InterPro" id="IPR050204">
    <property type="entry name" value="AraC_XylS_family_regulators"/>
</dbReference>
<evidence type="ECO:0000256" key="2">
    <source>
        <dbReference type="ARBA" id="ARBA00023125"/>
    </source>
</evidence>
<dbReference type="InterPro" id="IPR009057">
    <property type="entry name" value="Homeodomain-like_sf"/>
</dbReference>
<sequence length="283" mass="31266">MEDAYAIHEGAFGRAIVLETRQSLVAHSHSESQLALWLGGARAVARIGSEVVAYSEDTALGSNAFELHDMSLLDDGPCVFLLFMVSSEWLEERRKATGRPFMFLSPRVSIDASLRQVCWRLLDLIITKSGPSQAVDDEVERLLTAAVGASMSSPAVPRPRALGPALDHRLRAAIKYMREHVSEKITLDEIAAGVGLSRAHFFTLFRDQLNTTPQVFWSAVRVEEAMRRMVQDEVPVTSLALDLGFSAPGNFSRFFKEITGASPTTFRRAARLQAPTTLTGQYR</sequence>
<protein>
    <submittedName>
        <fullName evidence="5">AraC-like DNA-binding protein</fullName>
    </submittedName>
</protein>
<dbReference type="PRINTS" id="PR00032">
    <property type="entry name" value="HTHARAC"/>
</dbReference>
<evidence type="ECO:0000313" key="6">
    <source>
        <dbReference type="Proteomes" id="UP001265550"/>
    </source>
</evidence>
<evidence type="ECO:0000313" key="5">
    <source>
        <dbReference type="EMBL" id="MDR7095348.1"/>
    </source>
</evidence>
<dbReference type="InterPro" id="IPR020449">
    <property type="entry name" value="Tscrpt_reg_AraC-type_HTH"/>
</dbReference>
<dbReference type="SUPFAM" id="SSF46689">
    <property type="entry name" value="Homeodomain-like"/>
    <property type="match status" value="2"/>
</dbReference>
<evidence type="ECO:0000259" key="4">
    <source>
        <dbReference type="PROSITE" id="PS01124"/>
    </source>
</evidence>
<dbReference type="Proteomes" id="UP001265550">
    <property type="component" value="Unassembled WGS sequence"/>
</dbReference>
<dbReference type="PANTHER" id="PTHR46796:SF2">
    <property type="entry name" value="TRANSCRIPTIONAL REGULATORY PROTEIN"/>
    <property type="match status" value="1"/>
</dbReference>
<dbReference type="InterPro" id="IPR018060">
    <property type="entry name" value="HTH_AraC"/>
</dbReference>
<evidence type="ECO:0000256" key="3">
    <source>
        <dbReference type="ARBA" id="ARBA00023163"/>
    </source>
</evidence>
<dbReference type="PROSITE" id="PS01124">
    <property type="entry name" value="HTH_ARAC_FAMILY_2"/>
    <property type="match status" value="1"/>
</dbReference>
<keyword evidence="3" id="KW-0804">Transcription</keyword>
<keyword evidence="1" id="KW-0805">Transcription regulation</keyword>
<accession>A0ABU1VDF6</accession>
<dbReference type="InterPro" id="IPR018062">
    <property type="entry name" value="HTH_AraC-typ_CS"/>
</dbReference>
<comment type="caution">
    <text evidence="5">The sequence shown here is derived from an EMBL/GenBank/DDBJ whole genome shotgun (WGS) entry which is preliminary data.</text>
</comment>
<dbReference type="EMBL" id="JAVDWE010000008">
    <property type="protein sequence ID" value="MDR7095348.1"/>
    <property type="molecule type" value="Genomic_DNA"/>
</dbReference>
<evidence type="ECO:0000256" key="1">
    <source>
        <dbReference type="ARBA" id="ARBA00023015"/>
    </source>
</evidence>
<reference evidence="5 6" key="1">
    <citation type="submission" date="2023-07" db="EMBL/GenBank/DDBJ databases">
        <title>Sorghum-associated microbial communities from plants grown in Nebraska, USA.</title>
        <authorList>
            <person name="Schachtman D."/>
        </authorList>
    </citation>
    <scope>NUCLEOTIDE SEQUENCE [LARGE SCALE GENOMIC DNA]</scope>
    <source>
        <strain evidence="5 6">BE240</strain>
    </source>
</reference>